<comment type="caution">
    <text evidence="3">The sequence shown here is derived from an EMBL/GenBank/DDBJ whole genome shotgun (WGS) entry which is preliminary data.</text>
</comment>
<sequence length="422" mass="46417">MHTCTRNERRGHLEERRVAQKAASKPLDGIRVVDLTTVLMGPLCTQILADSGAEVIKVEPMAGDTTRHIGPSVTSGMGPLFMNLNRGKKTLSMDLADPRCREALDKIIAKADVVVHNLRPRAAQRRGLDFERLVSVNPKIVFCNLYGYGQKGPYRDRPAYDDLIQGACGLPYLQTLAGSHSPRYVPINMADRIVGLYAAAAIPIGLLAARQTGQAQKVELPMFEVLASLVLGDHLYGTTSVDGDGALGYPRLLSHDRRPFKTRNGHICVAVYNDNHWRRFLPKVGREDLLDHPHFSSINARVVHIDSVSALMSDILKEQDTAYWMDFFDDLDIPVSPMNSLQELLDDPQTRASELVVEQDHPTEGRTRAIANPMVWNGASFELGLPPKLGQHTEELLRDAGLTDAQIGALAAKGSISLAKTP</sequence>
<dbReference type="PANTHER" id="PTHR48207:SF4">
    <property type="entry name" value="BLL6097 PROTEIN"/>
    <property type="match status" value="1"/>
</dbReference>
<evidence type="ECO:0000313" key="4">
    <source>
        <dbReference type="Proteomes" id="UP001595973"/>
    </source>
</evidence>
<dbReference type="Pfam" id="PF02515">
    <property type="entry name" value="CoA_transf_3"/>
    <property type="match status" value="1"/>
</dbReference>
<accession>A0ABV9KMF6</accession>
<reference evidence="4" key="1">
    <citation type="journal article" date="2019" name="Int. J. Syst. Evol. Microbiol.">
        <title>The Global Catalogue of Microorganisms (GCM) 10K type strain sequencing project: providing services to taxonomists for standard genome sequencing and annotation.</title>
        <authorList>
            <consortium name="The Broad Institute Genomics Platform"/>
            <consortium name="The Broad Institute Genome Sequencing Center for Infectious Disease"/>
            <person name="Wu L."/>
            <person name="Ma J."/>
        </authorList>
    </citation>
    <scope>NUCLEOTIDE SEQUENCE [LARGE SCALE GENOMIC DNA]</scope>
    <source>
        <strain evidence="4">CGMCC 4.7283</strain>
    </source>
</reference>
<evidence type="ECO:0000256" key="2">
    <source>
        <dbReference type="SAM" id="MobiDB-lite"/>
    </source>
</evidence>
<dbReference type="EMBL" id="JBHSGI010000031">
    <property type="protein sequence ID" value="MFC4670821.1"/>
    <property type="molecule type" value="Genomic_DNA"/>
</dbReference>
<feature type="region of interest" description="Disordered" evidence="2">
    <location>
        <begin position="1"/>
        <end position="21"/>
    </location>
</feature>
<proteinExistence type="predicted"/>
<protein>
    <submittedName>
        <fullName evidence="3">CaiB/BaiF CoA transferase family protein</fullName>
    </submittedName>
</protein>
<dbReference type="PANTHER" id="PTHR48207">
    <property type="entry name" value="SUCCINATE--HYDROXYMETHYLGLUTARATE COA-TRANSFERASE"/>
    <property type="match status" value="1"/>
</dbReference>
<keyword evidence="1 3" id="KW-0808">Transferase</keyword>
<dbReference type="InterPro" id="IPR044855">
    <property type="entry name" value="CoA-Trfase_III_dom3_sf"/>
</dbReference>
<dbReference type="Proteomes" id="UP001595973">
    <property type="component" value="Unassembled WGS sequence"/>
</dbReference>
<dbReference type="Gene3D" id="3.40.50.10540">
    <property type="entry name" value="Crotonobetainyl-coa:carnitine coa-transferase, domain 1"/>
    <property type="match status" value="1"/>
</dbReference>
<dbReference type="InterPro" id="IPR050483">
    <property type="entry name" value="CoA-transferase_III_domain"/>
</dbReference>
<evidence type="ECO:0000256" key="1">
    <source>
        <dbReference type="ARBA" id="ARBA00022679"/>
    </source>
</evidence>
<feature type="compositionally biased region" description="Basic and acidic residues" evidence="2">
    <location>
        <begin position="1"/>
        <end position="18"/>
    </location>
</feature>
<dbReference type="InterPro" id="IPR023606">
    <property type="entry name" value="CoA-Trfase_III_dom_1_sf"/>
</dbReference>
<dbReference type="Gene3D" id="3.30.1540.10">
    <property type="entry name" value="formyl-coa transferase, domain 3"/>
    <property type="match status" value="1"/>
</dbReference>
<dbReference type="SUPFAM" id="SSF89796">
    <property type="entry name" value="CoA-transferase family III (CaiB/BaiF)"/>
    <property type="match status" value="1"/>
</dbReference>
<name>A0ABV9KMF6_9RHOB</name>
<gene>
    <name evidence="3" type="ORF">ACFO5X_19900</name>
</gene>
<dbReference type="InterPro" id="IPR003673">
    <property type="entry name" value="CoA-Trfase_fam_III"/>
</dbReference>
<dbReference type="GO" id="GO:0016740">
    <property type="term" value="F:transferase activity"/>
    <property type="evidence" value="ECO:0007669"/>
    <property type="project" value="UniProtKB-KW"/>
</dbReference>
<organism evidence="3 4">
    <name type="scientific">Seohaeicola nanhaiensis</name>
    <dbReference type="NCBI Taxonomy" id="1387282"/>
    <lineage>
        <taxon>Bacteria</taxon>
        <taxon>Pseudomonadati</taxon>
        <taxon>Pseudomonadota</taxon>
        <taxon>Alphaproteobacteria</taxon>
        <taxon>Rhodobacterales</taxon>
        <taxon>Roseobacteraceae</taxon>
        <taxon>Seohaeicola</taxon>
    </lineage>
</organism>
<evidence type="ECO:0000313" key="3">
    <source>
        <dbReference type="EMBL" id="MFC4670821.1"/>
    </source>
</evidence>
<dbReference type="RefSeq" id="WP_380720276.1">
    <property type="nucleotide sequence ID" value="NZ_JBHSGI010000031.1"/>
</dbReference>
<keyword evidence="4" id="KW-1185">Reference proteome</keyword>